<dbReference type="PROSITE" id="PS50110">
    <property type="entry name" value="RESPONSE_REGULATORY"/>
    <property type="match status" value="1"/>
</dbReference>
<dbReference type="SUPFAM" id="SSF52172">
    <property type="entry name" value="CheY-like"/>
    <property type="match status" value="1"/>
</dbReference>
<dbReference type="RefSeq" id="WP_021282837.1">
    <property type="nucleotide sequence ID" value="NZ_JAGGLL010000057.1"/>
</dbReference>
<feature type="domain" description="Response regulatory" evidence="4">
    <location>
        <begin position="3"/>
        <end position="80"/>
    </location>
</feature>
<evidence type="ECO:0000313" key="5">
    <source>
        <dbReference type="EMBL" id="MBP2024265.1"/>
    </source>
</evidence>
<organism evidence="5 6">
    <name type="scientific">Clostridium punense</name>
    <dbReference type="NCBI Taxonomy" id="1054297"/>
    <lineage>
        <taxon>Bacteria</taxon>
        <taxon>Bacillati</taxon>
        <taxon>Bacillota</taxon>
        <taxon>Clostridia</taxon>
        <taxon>Eubacteriales</taxon>
        <taxon>Clostridiaceae</taxon>
        <taxon>Clostridium</taxon>
    </lineage>
</organism>
<comment type="caution">
    <text evidence="5">The sequence shown here is derived from an EMBL/GenBank/DDBJ whole genome shotgun (WGS) entry which is preliminary data.</text>
</comment>
<proteinExistence type="predicted"/>
<name>A0ABS4K912_9CLOT</name>
<keyword evidence="6" id="KW-1185">Reference proteome</keyword>
<dbReference type="InterPro" id="IPR011006">
    <property type="entry name" value="CheY-like_superfamily"/>
</dbReference>
<dbReference type="EMBL" id="JAGGLL010000057">
    <property type="protein sequence ID" value="MBP2024265.1"/>
    <property type="molecule type" value="Genomic_DNA"/>
</dbReference>
<gene>
    <name evidence="5" type="ORF">J2Z44_004123</name>
</gene>
<sequence>MDRIMLIGDSDIIYNSVMKVMFKEGMNLVYVTKDPLDAIVKCKEYYPDIIIYEHSTNCSNLTLFIKQLKEYNSEIRMVFL</sequence>
<evidence type="ECO:0000259" key="4">
    <source>
        <dbReference type="PROSITE" id="PS50110"/>
    </source>
</evidence>
<comment type="function">
    <text evidence="2">May play the central regulatory role in sporulation. It may be an element of the effector pathway responsible for the activation of sporulation genes in response to nutritional stress. Spo0A may act in concert with spo0H (a sigma factor) to control the expression of some genes that are critical to the sporulation process.</text>
</comment>
<evidence type="ECO:0000313" key="6">
    <source>
        <dbReference type="Proteomes" id="UP001519308"/>
    </source>
</evidence>
<evidence type="ECO:0000256" key="1">
    <source>
        <dbReference type="ARBA" id="ARBA00018672"/>
    </source>
</evidence>
<evidence type="ECO:0000256" key="3">
    <source>
        <dbReference type="PROSITE-ProRule" id="PRU00169"/>
    </source>
</evidence>
<accession>A0ABS4K912</accession>
<dbReference type="Proteomes" id="UP001519308">
    <property type="component" value="Unassembled WGS sequence"/>
</dbReference>
<protein>
    <recommendedName>
        <fullName evidence="1">Stage 0 sporulation protein A homolog</fullName>
    </recommendedName>
</protein>
<reference evidence="5 6" key="1">
    <citation type="submission" date="2021-03" db="EMBL/GenBank/DDBJ databases">
        <title>Genomic Encyclopedia of Type Strains, Phase IV (KMG-IV): sequencing the most valuable type-strain genomes for metagenomic binning, comparative biology and taxonomic classification.</title>
        <authorList>
            <person name="Goeker M."/>
        </authorList>
    </citation>
    <scope>NUCLEOTIDE SEQUENCE [LARGE SCALE GENOMIC DNA]</scope>
    <source>
        <strain evidence="5 6">DSM 28650</strain>
    </source>
</reference>
<comment type="caution">
    <text evidence="3">Lacks conserved residue(s) required for the propagation of feature annotation.</text>
</comment>
<evidence type="ECO:0000256" key="2">
    <source>
        <dbReference type="ARBA" id="ARBA00024867"/>
    </source>
</evidence>
<dbReference type="InterPro" id="IPR001789">
    <property type="entry name" value="Sig_transdc_resp-reg_receiver"/>
</dbReference>